<dbReference type="Pfam" id="PF25483">
    <property type="entry name" value="DUF7906"/>
    <property type="match status" value="1"/>
</dbReference>
<reference evidence="2" key="2">
    <citation type="submission" date="2020-08" db="EMBL/GenBank/DDBJ databases">
        <title>Plant Genome Project.</title>
        <authorList>
            <person name="Zhang R.-G."/>
        </authorList>
    </citation>
    <scope>NUCLEOTIDE SEQUENCE</scope>
    <source>
        <strain evidence="2">Huo1</strain>
        <tissue evidence="2">Leaf</tissue>
    </source>
</reference>
<comment type="caution">
    <text evidence="2">The sequence shown here is derived from an EMBL/GenBank/DDBJ whole genome shotgun (WGS) entry which is preliminary data.</text>
</comment>
<feature type="domain" description="DUF7906" evidence="1">
    <location>
        <begin position="73"/>
        <end position="112"/>
    </location>
</feature>
<protein>
    <recommendedName>
        <fullName evidence="1">DUF7906 domain-containing protein</fullName>
    </recommendedName>
</protein>
<evidence type="ECO:0000313" key="3">
    <source>
        <dbReference type="Proteomes" id="UP000298416"/>
    </source>
</evidence>
<dbReference type="EMBL" id="PNBA02000021">
    <property type="protein sequence ID" value="KAG6386918.1"/>
    <property type="molecule type" value="Genomic_DNA"/>
</dbReference>
<name>A0A8X8W2M6_SALSN</name>
<keyword evidence="3" id="KW-1185">Reference proteome</keyword>
<reference evidence="2" key="1">
    <citation type="submission" date="2018-01" db="EMBL/GenBank/DDBJ databases">
        <authorList>
            <person name="Mao J.F."/>
        </authorList>
    </citation>
    <scope>NUCLEOTIDE SEQUENCE</scope>
    <source>
        <strain evidence="2">Huo1</strain>
        <tissue evidence="2">Leaf</tissue>
    </source>
</reference>
<dbReference type="PANTHER" id="PTHR31515">
    <property type="entry name" value="TRANSMEMBRANE PROTEIN-RELATED"/>
    <property type="match status" value="1"/>
</dbReference>
<evidence type="ECO:0000259" key="1">
    <source>
        <dbReference type="Pfam" id="PF25483"/>
    </source>
</evidence>
<dbReference type="InterPro" id="IPR057228">
    <property type="entry name" value="DUF7906"/>
</dbReference>
<dbReference type="AlphaFoldDB" id="A0A8X8W2M6"/>
<accession>A0A8X8W2M6</accession>
<gene>
    <name evidence="2" type="ORF">SASPL_152098</name>
</gene>
<sequence length="133" mass="15371">MQNKTLQTKILQSLIYTLNNLLRKSKAFCDQASLWEVFEYDLSKSIAVFGRKKKNLNPVTKKDLESGNLDGFHAECLTDTWIGNQRWVVFIDLSAGPFSWGPSEVEKECVQSKAYQMWRKQLVQLQVIVGQRK</sequence>
<dbReference type="Proteomes" id="UP000298416">
    <property type="component" value="Unassembled WGS sequence"/>
</dbReference>
<organism evidence="2">
    <name type="scientific">Salvia splendens</name>
    <name type="common">Scarlet sage</name>
    <dbReference type="NCBI Taxonomy" id="180675"/>
    <lineage>
        <taxon>Eukaryota</taxon>
        <taxon>Viridiplantae</taxon>
        <taxon>Streptophyta</taxon>
        <taxon>Embryophyta</taxon>
        <taxon>Tracheophyta</taxon>
        <taxon>Spermatophyta</taxon>
        <taxon>Magnoliopsida</taxon>
        <taxon>eudicotyledons</taxon>
        <taxon>Gunneridae</taxon>
        <taxon>Pentapetalae</taxon>
        <taxon>asterids</taxon>
        <taxon>lamiids</taxon>
        <taxon>Lamiales</taxon>
        <taxon>Lamiaceae</taxon>
        <taxon>Nepetoideae</taxon>
        <taxon>Mentheae</taxon>
        <taxon>Salviinae</taxon>
        <taxon>Salvia</taxon>
        <taxon>Salvia subgen. Calosphace</taxon>
        <taxon>core Calosphace</taxon>
    </lineage>
</organism>
<evidence type="ECO:0000313" key="2">
    <source>
        <dbReference type="EMBL" id="KAG6386918.1"/>
    </source>
</evidence>
<proteinExistence type="predicted"/>
<dbReference type="PANTHER" id="PTHR31515:SF2">
    <property type="entry name" value="TRANSMEMBRANE PROTEIN"/>
    <property type="match status" value="1"/>
</dbReference>